<dbReference type="EMBL" id="CP121270">
    <property type="protein sequence ID" value="WFP23566.1"/>
    <property type="molecule type" value="Genomic_DNA"/>
</dbReference>
<evidence type="ECO:0000256" key="6">
    <source>
        <dbReference type="ARBA" id="ARBA00022741"/>
    </source>
</evidence>
<reference evidence="12" key="1">
    <citation type="submission" date="2023-04" db="EMBL/GenBank/DDBJ databases">
        <title>Complete genome sequence of a phthalic acid esters degrading bacterial strain.</title>
        <authorList>
            <person name="Weng L."/>
            <person name="Jia Y."/>
            <person name="Ren L."/>
        </authorList>
    </citation>
    <scope>NUCLEOTIDE SEQUENCE</scope>
    <source>
        <strain evidence="12">RL-LY01</strain>
    </source>
</reference>
<evidence type="ECO:0000313" key="13">
    <source>
        <dbReference type="Proteomes" id="UP001213504"/>
    </source>
</evidence>
<dbReference type="InterPro" id="IPR014729">
    <property type="entry name" value="Rossmann-like_a/b/a_fold"/>
</dbReference>
<evidence type="ECO:0000256" key="9">
    <source>
        <dbReference type="ARBA" id="ARBA00031812"/>
    </source>
</evidence>
<feature type="domain" description="Phosphoadenosine phosphosulphate reductase" evidence="11">
    <location>
        <begin position="59"/>
        <end position="282"/>
    </location>
</feature>
<dbReference type="EC" id="2.7.7.4" evidence="2"/>
<dbReference type="GO" id="GO:0004781">
    <property type="term" value="F:sulfate adenylyltransferase (ATP) activity"/>
    <property type="evidence" value="ECO:0007669"/>
    <property type="project" value="UniProtKB-EC"/>
</dbReference>
<dbReference type="Proteomes" id="UP001213504">
    <property type="component" value="Chromosome"/>
</dbReference>
<keyword evidence="7" id="KW-0067">ATP-binding</keyword>
<organism evidence="12 13">
    <name type="scientific">Gordonia hongkongensis</name>
    <dbReference type="NCBI Taxonomy" id="1701090"/>
    <lineage>
        <taxon>Bacteria</taxon>
        <taxon>Bacillati</taxon>
        <taxon>Actinomycetota</taxon>
        <taxon>Actinomycetes</taxon>
        <taxon>Mycobacteriales</taxon>
        <taxon>Gordoniaceae</taxon>
        <taxon>Gordonia</taxon>
    </lineage>
</organism>
<evidence type="ECO:0000256" key="1">
    <source>
        <dbReference type="ARBA" id="ARBA00008885"/>
    </source>
</evidence>
<evidence type="ECO:0000256" key="5">
    <source>
        <dbReference type="ARBA" id="ARBA00022695"/>
    </source>
</evidence>
<evidence type="ECO:0000256" key="2">
    <source>
        <dbReference type="ARBA" id="ARBA00012391"/>
    </source>
</evidence>
<dbReference type="NCBIfam" id="TIGR02039">
    <property type="entry name" value="CysD"/>
    <property type="match status" value="1"/>
</dbReference>
<evidence type="ECO:0000256" key="3">
    <source>
        <dbReference type="ARBA" id="ARBA00022004"/>
    </source>
</evidence>
<dbReference type="GO" id="GO:0005524">
    <property type="term" value="F:ATP binding"/>
    <property type="evidence" value="ECO:0007669"/>
    <property type="project" value="UniProtKB-KW"/>
</dbReference>
<dbReference type="PANTHER" id="PTHR43196">
    <property type="entry name" value="SULFATE ADENYLYLTRANSFERASE SUBUNIT 2"/>
    <property type="match status" value="1"/>
</dbReference>
<dbReference type="GO" id="GO:0000103">
    <property type="term" value="P:sulfate assimilation"/>
    <property type="evidence" value="ECO:0007669"/>
    <property type="project" value="InterPro"/>
</dbReference>
<sequence length="329" mass="37043">MWAARMTVTETPSVPATSGAAAAQTSGAAAEADEFTTLDALESEAIHIFREVAGEFERPVILFSGGKDSTVLLHVALKAFWPAPLPFSLLHVDTGHNLPEVLEFRDQVVERHNLRLHVARVEDYLADGRLTERPDGVRNPLQTIPLLDAITENRFDAVFGGGRRDEERSRAKERIFSLRNAFGQWDPKRQRPELWNLYNGRHAPGEHVRVFPLSNWTELDIWRYIAREQVLLPSIYYAHEREVYQRDGMWMTSGVWGGPREGEEVQRLSVRYRTVGDGSSTGAVLSDATDNEAVLAEVAASRLTERGATRGDDRVSEAAMEDRKREGYF</sequence>
<protein>
    <recommendedName>
        <fullName evidence="3">Sulfate adenylyltransferase subunit 2</fullName>
        <ecNumber evidence="2">2.7.7.4</ecNumber>
    </recommendedName>
    <alternativeName>
        <fullName evidence="8">ATP-sulfurylase small subunit</fullName>
    </alternativeName>
    <alternativeName>
        <fullName evidence="9">Sulfate adenylate transferase</fullName>
    </alternativeName>
</protein>
<dbReference type="PIRSF" id="PIRSF002936">
    <property type="entry name" value="CysDAde_trans"/>
    <property type="match status" value="1"/>
</dbReference>
<keyword evidence="6" id="KW-0547">Nucleotide-binding</keyword>
<dbReference type="PANTHER" id="PTHR43196:SF1">
    <property type="entry name" value="SULFATE ADENYLYLTRANSFERASE SUBUNIT 2"/>
    <property type="match status" value="1"/>
</dbReference>
<evidence type="ECO:0000313" key="12">
    <source>
        <dbReference type="EMBL" id="WFP23566.1"/>
    </source>
</evidence>
<feature type="region of interest" description="Disordered" evidence="10">
    <location>
        <begin position="306"/>
        <end position="329"/>
    </location>
</feature>
<feature type="region of interest" description="Disordered" evidence="10">
    <location>
        <begin position="1"/>
        <end position="22"/>
    </location>
</feature>
<dbReference type="NCBIfam" id="NF003587">
    <property type="entry name" value="PRK05253.1"/>
    <property type="match status" value="1"/>
</dbReference>
<dbReference type="InterPro" id="IPR002500">
    <property type="entry name" value="PAPS_reduct_dom"/>
</dbReference>
<gene>
    <name evidence="12" type="primary">cysD</name>
    <name evidence="12" type="ORF">P9A14_15540</name>
</gene>
<name>A0AAX3T3T4_9ACTN</name>
<proteinExistence type="inferred from homology"/>
<dbReference type="RefSeq" id="WP_189340120.1">
    <property type="nucleotide sequence ID" value="NZ_CP095552.1"/>
</dbReference>
<keyword evidence="4 12" id="KW-0808">Transferase</keyword>
<evidence type="ECO:0000259" key="11">
    <source>
        <dbReference type="Pfam" id="PF01507"/>
    </source>
</evidence>
<dbReference type="InterPro" id="IPR011784">
    <property type="entry name" value="SO4_adenylTrfase_ssu"/>
</dbReference>
<evidence type="ECO:0000256" key="8">
    <source>
        <dbReference type="ARBA" id="ARBA00030256"/>
    </source>
</evidence>
<dbReference type="SUPFAM" id="SSF52402">
    <property type="entry name" value="Adenine nucleotide alpha hydrolases-like"/>
    <property type="match status" value="1"/>
</dbReference>
<evidence type="ECO:0000256" key="7">
    <source>
        <dbReference type="ARBA" id="ARBA00022840"/>
    </source>
</evidence>
<dbReference type="AlphaFoldDB" id="A0AAX3T3T4"/>
<keyword evidence="5 12" id="KW-0548">Nucleotidyltransferase</keyword>
<evidence type="ECO:0000256" key="4">
    <source>
        <dbReference type="ARBA" id="ARBA00022679"/>
    </source>
</evidence>
<dbReference type="Pfam" id="PF01507">
    <property type="entry name" value="PAPS_reduct"/>
    <property type="match status" value="1"/>
</dbReference>
<dbReference type="Gene3D" id="3.40.50.620">
    <property type="entry name" value="HUPs"/>
    <property type="match status" value="1"/>
</dbReference>
<comment type="similarity">
    <text evidence="1">Belongs to the PAPS reductase family. CysD subfamily.</text>
</comment>
<dbReference type="InterPro" id="IPR050128">
    <property type="entry name" value="Sulfate_adenylyltrnsfr_sub2"/>
</dbReference>
<accession>A0AAX3T3T4</accession>
<evidence type="ECO:0000256" key="10">
    <source>
        <dbReference type="SAM" id="MobiDB-lite"/>
    </source>
</evidence>